<dbReference type="EMBL" id="SRLO01012102">
    <property type="protein sequence ID" value="TNN25604.1"/>
    <property type="molecule type" value="Genomic_DNA"/>
</dbReference>
<dbReference type="AlphaFoldDB" id="A0A4Z2EAN7"/>
<keyword evidence="3" id="KW-1185">Reference proteome</keyword>
<gene>
    <name evidence="2" type="ORF">EYF80_064265</name>
</gene>
<protein>
    <submittedName>
        <fullName evidence="2">Uncharacterized protein</fullName>
    </submittedName>
</protein>
<evidence type="ECO:0000313" key="3">
    <source>
        <dbReference type="Proteomes" id="UP000314294"/>
    </source>
</evidence>
<comment type="caution">
    <text evidence="2">The sequence shown here is derived from an EMBL/GenBank/DDBJ whole genome shotgun (WGS) entry which is preliminary data.</text>
</comment>
<proteinExistence type="predicted"/>
<feature type="compositionally biased region" description="Basic and acidic residues" evidence="1">
    <location>
        <begin position="24"/>
        <end position="35"/>
    </location>
</feature>
<feature type="compositionally biased region" description="Basic and acidic residues" evidence="1">
    <location>
        <begin position="1"/>
        <end position="11"/>
    </location>
</feature>
<evidence type="ECO:0000313" key="2">
    <source>
        <dbReference type="EMBL" id="TNN25604.1"/>
    </source>
</evidence>
<evidence type="ECO:0000256" key="1">
    <source>
        <dbReference type="SAM" id="MobiDB-lite"/>
    </source>
</evidence>
<sequence>MTAAETEREIKAQVGSQRHRGRAGGRDRITGDKRPGSSPTHQTAAIARRRDFKRSAGPFVCKDRGEERRVLSARDCVSVCVCVGVCDGVGVCVCVCVRPLVVTSERPSLDASSACRCSSFSLHSSSSVLGGAQTKAAATPRFT</sequence>
<organism evidence="2 3">
    <name type="scientific">Liparis tanakae</name>
    <name type="common">Tanaka's snailfish</name>
    <dbReference type="NCBI Taxonomy" id="230148"/>
    <lineage>
        <taxon>Eukaryota</taxon>
        <taxon>Metazoa</taxon>
        <taxon>Chordata</taxon>
        <taxon>Craniata</taxon>
        <taxon>Vertebrata</taxon>
        <taxon>Euteleostomi</taxon>
        <taxon>Actinopterygii</taxon>
        <taxon>Neopterygii</taxon>
        <taxon>Teleostei</taxon>
        <taxon>Neoteleostei</taxon>
        <taxon>Acanthomorphata</taxon>
        <taxon>Eupercaria</taxon>
        <taxon>Perciformes</taxon>
        <taxon>Cottioidei</taxon>
        <taxon>Cottales</taxon>
        <taxon>Liparidae</taxon>
        <taxon>Liparis</taxon>
    </lineage>
</organism>
<name>A0A4Z2EAN7_9TELE</name>
<dbReference type="Proteomes" id="UP000314294">
    <property type="component" value="Unassembled WGS sequence"/>
</dbReference>
<accession>A0A4Z2EAN7</accession>
<reference evidence="2 3" key="1">
    <citation type="submission" date="2019-03" db="EMBL/GenBank/DDBJ databases">
        <title>First draft genome of Liparis tanakae, snailfish: a comprehensive survey of snailfish specific genes.</title>
        <authorList>
            <person name="Kim W."/>
            <person name="Song I."/>
            <person name="Jeong J.-H."/>
            <person name="Kim D."/>
            <person name="Kim S."/>
            <person name="Ryu S."/>
            <person name="Song J.Y."/>
            <person name="Lee S.K."/>
        </authorList>
    </citation>
    <scope>NUCLEOTIDE SEQUENCE [LARGE SCALE GENOMIC DNA]</scope>
    <source>
        <tissue evidence="2">Muscle</tissue>
    </source>
</reference>
<feature type="region of interest" description="Disordered" evidence="1">
    <location>
        <begin position="1"/>
        <end position="51"/>
    </location>
</feature>